<protein>
    <submittedName>
        <fullName evidence="2">Uncharacterized protein</fullName>
    </submittedName>
</protein>
<dbReference type="Proteomes" id="UP001321473">
    <property type="component" value="Unassembled WGS sequence"/>
</dbReference>
<evidence type="ECO:0000313" key="2">
    <source>
        <dbReference type="EMBL" id="KAK8767085.1"/>
    </source>
</evidence>
<evidence type="ECO:0000256" key="1">
    <source>
        <dbReference type="SAM" id="MobiDB-lite"/>
    </source>
</evidence>
<proteinExistence type="predicted"/>
<organism evidence="2 3">
    <name type="scientific">Amblyomma americanum</name>
    <name type="common">Lone star tick</name>
    <dbReference type="NCBI Taxonomy" id="6943"/>
    <lineage>
        <taxon>Eukaryota</taxon>
        <taxon>Metazoa</taxon>
        <taxon>Ecdysozoa</taxon>
        <taxon>Arthropoda</taxon>
        <taxon>Chelicerata</taxon>
        <taxon>Arachnida</taxon>
        <taxon>Acari</taxon>
        <taxon>Parasitiformes</taxon>
        <taxon>Ixodida</taxon>
        <taxon>Ixodoidea</taxon>
        <taxon>Ixodidae</taxon>
        <taxon>Amblyomminae</taxon>
        <taxon>Amblyomma</taxon>
    </lineage>
</organism>
<dbReference type="AlphaFoldDB" id="A0AAQ4DX95"/>
<evidence type="ECO:0000313" key="3">
    <source>
        <dbReference type="Proteomes" id="UP001321473"/>
    </source>
</evidence>
<dbReference type="EMBL" id="JARKHS020025766">
    <property type="protein sequence ID" value="KAK8767085.1"/>
    <property type="molecule type" value="Genomic_DNA"/>
</dbReference>
<feature type="region of interest" description="Disordered" evidence="1">
    <location>
        <begin position="1"/>
        <end position="26"/>
    </location>
</feature>
<comment type="caution">
    <text evidence="2">The sequence shown here is derived from an EMBL/GenBank/DDBJ whole genome shotgun (WGS) entry which is preliminary data.</text>
</comment>
<reference evidence="2 3" key="1">
    <citation type="journal article" date="2023" name="Arcadia Sci">
        <title>De novo assembly of a long-read Amblyomma americanum tick genome.</title>
        <authorList>
            <person name="Chou S."/>
            <person name="Poskanzer K.E."/>
            <person name="Rollins M."/>
            <person name="Thuy-Boun P.S."/>
        </authorList>
    </citation>
    <scope>NUCLEOTIDE SEQUENCE [LARGE SCALE GENOMIC DNA]</scope>
    <source>
        <strain evidence="2">F_SG_1</strain>
        <tissue evidence="2">Salivary glands</tissue>
    </source>
</reference>
<accession>A0AAQ4DX95</accession>
<keyword evidence="3" id="KW-1185">Reference proteome</keyword>
<name>A0AAQ4DX95_AMBAM</name>
<sequence length="80" mass="8369">MTDDSFRPPHNARGGGVNCCPGSGSSGTDLTLASFSCSSRICTDFQAQRKVLVQGLHEAPALTQLSISCVALLKKQTTKA</sequence>
<gene>
    <name evidence="2" type="ORF">V5799_006136</name>
</gene>